<comment type="caution">
    <text evidence="1">The sequence shown here is derived from an EMBL/GenBank/DDBJ whole genome shotgun (WGS) entry which is preliminary data.</text>
</comment>
<gene>
    <name evidence="1" type="ORF">FGO68_gene16916</name>
</gene>
<dbReference type="EMBL" id="RRYP01030180">
    <property type="protein sequence ID" value="TNV71245.1"/>
    <property type="molecule type" value="Genomic_DNA"/>
</dbReference>
<organism evidence="1 2">
    <name type="scientific">Halteria grandinella</name>
    <dbReference type="NCBI Taxonomy" id="5974"/>
    <lineage>
        <taxon>Eukaryota</taxon>
        <taxon>Sar</taxon>
        <taxon>Alveolata</taxon>
        <taxon>Ciliophora</taxon>
        <taxon>Intramacronucleata</taxon>
        <taxon>Spirotrichea</taxon>
        <taxon>Stichotrichia</taxon>
        <taxon>Sporadotrichida</taxon>
        <taxon>Halteriidae</taxon>
        <taxon>Halteria</taxon>
    </lineage>
</organism>
<evidence type="ECO:0000313" key="2">
    <source>
        <dbReference type="Proteomes" id="UP000785679"/>
    </source>
</evidence>
<evidence type="ECO:0000313" key="1">
    <source>
        <dbReference type="EMBL" id="TNV71245.1"/>
    </source>
</evidence>
<dbReference type="Proteomes" id="UP000785679">
    <property type="component" value="Unassembled WGS sequence"/>
</dbReference>
<keyword evidence="2" id="KW-1185">Reference proteome</keyword>
<name>A0A8J8NB37_HALGN</name>
<sequence length="95" mass="11324">MHLPCFIIFLNIYHEYISLRHYLQRFTLVLEGFCKVKYFLKPFKVDYFENSVADPLEAFYQILWIVSFRANETLINFDENLLSFSALNVVGIVSF</sequence>
<proteinExistence type="predicted"/>
<accession>A0A8J8NB37</accession>
<protein>
    <submittedName>
        <fullName evidence="1">Uncharacterized protein</fullName>
    </submittedName>
</protein>
<dbReference type="AlphaFoldDB" id="A0A8J8NB37"/>
<reference evidence="1" key="1">
    <citation type="submission" date="2019-06" db="EMBL/GenBank/DDBJ databases">
        <authorList>
            <person name="Zheng W."/>
        </authorList>
    </citation>
    <scope>NUCLEOTIDE SEQUENCE</scope>
    <source>
        <strain evidence="1">QDHG01</strain>
    </source>
</reference>